<evidence type="ECO:0000256" key="1">
    <source>
        <dbReference type="ARBA" id="ARBA00022679"/>
    </source>
</evidence>
<feature type="domain" description="Glycosyl transferase family 1" evidence="2">
    <location>
        <begin position="186"/>
        <end position="344"/>
    </location>
</feature>
<name>A0ABT7ACI5_9HYPH</name>
<sequence>MRRYWTINGRFLTQSITGVQRYAREILRAMDELLCEGHALARDLVVEILVPANATAGSGADWPELRAVRMRSVGRFGGHVWEQLELPSLACGGIVSLCNTGPVARRRQIVCIHDANTFICPDSYSWRFRTAYRALLPVIGRVANQVATVSAFSADQLARHGVAARDKITIVPDGHEHVLRWRPRHSAVTRAAAGPDTVVVIGSAARHKNLDLICGLADRLAVAGLRIAVVGRVAARVFRRGAPGETPGNVLWLGPLSDGELAALLGDCLCLAFPSLTEGFGLPPLEAMALGCPVVTSDRASLPEVCGEAALYASPTAPEEWSEALFALRARPSLRADLVRKGRDQATRFSWRASAELYLRLMAQADGFTTSARQLVEA</sequence>
<keyword evidence="4" id="KW-1185">Reference proteome</keyword>
<dbReference type="Gene3D" id="3.40.50.2000">
    <property type="entry name" value="Glycogen Phosphorylase B"/>
    <property type="match status" value="2"/>
</dbReference>
<dbReference type="SUPFAM" id="SSF53756">
    <property type="entry name" value="UDP-Glycosyltransferase/glycogen phosphorylase"/>
    <property type="match status" value="1"/>
</dbReference>
<dbReference type="Proteomes" id="UP001321492">
    <property type="component" value="Unassembled WGS sequence"/>
</dbReference>
<dbReference type="EMBL" id="JASJEV010000001">
    <property type="protein sequence ID" value="MDJ1157079.1"/>
    <property type="molecule type" value="Genomic_DNA"/>
</dbReference>
<dbReference type="InterPro" id="IPR001296">
    <property type="entry name" value="Glyco_trans_1"/>
</dbReference>
<organism evidence="3 4">
    <name type="scientific">Chelatococcus albus</name>
    <dbReference type="NCBI Taxonomy" id="3047466"/>
    <lineage>
        <taxon>Bacteria</taxon>
        <taxon>Pseudomonadati</taxon>
        <taxon>Pseudomonadota</taxon>
        <taxon>Alphaproteobacteria</taxon>
        <taxon>Hyphomicrobiales</taxon>
        <taxon>Chelatococcaceae</taxon>
        <taxon>Chelatococcus</taxon>
    </lineage>
</organism>
<reference evidence="3 4" key="1">
    <citation type="submission" date="2023-05" db="EMBL/GenBank/DDBJ databases">
        <title>Chelatococcus sp. nov., a moderately thermophilic bacterium isolated from hot spring microbial mat.</title>
        <authorList>
            <person name="Hu C.-J."/>
            <person name="Li W.-J."/>
        </authorList>
    </citation>
    <scope>NUCLEOTIDE SEQUENCE [LARGE SCALE GENOMIC DNA]</scope>
    <source>
        <strain evidence="3 4">SYSU G07232</strain>
    </source>
</reference>
<accession>A0ABT7ACI5</accession>
<evidence type="ECO:0000313" key="3">
    <source>
        <dbReference type="EMBL" id="MDJ1157079.1"/>
    </source>
</evidence>
<evidence type="ECO:0000259" key="2">
    <source>
        <dbReference type="Pfam" id="PF00534"/>
    </source>
</evidence>
<dbReference type="PANTHER" id="PTHR46401:SF2">
    <property type="entry name" value="GLYCOSYLTRANSFERASE WBBK-RELATED"/>
    <property type="match status" value="1"/>
</dbReference>
<evidence type="ECO:0000313" key="4">
    <source>
        <dbReference type="Proteomes" id="UP001321492"/>
    </source>
</evidence>
<dbReference type="CDD" id="cd03809">
    <property type="entry name" value="GT4_MtfB-like"/>
    <property type="match status" value="1"/>
</dbReference>
<gene>
    <name evidence="3" type="ORF">QNA08_02355</name>
</gene>
<keyword evidence="1" id="KW-0808">Transferase</keyword>
<protein>
    <submittedName>
        <fullName evidence="3">Glycosyltransferase family 1 protein</fullName>
    </submittedName>
</protein>
<comment type="caution">
    <text evidence="3">The sequence shown here is derived from an EMBL/GenBank/DDBJ whole genome shotgun (WGS) entry which is preliminary data.</text>
</comment>
<dbReference type="Pfam" id="PF00534">
    <property type="entry name" value="Glycos_transf_1"/>
    <property type="match status" value="1"/>
</dbReference>
<proteinExistence type="predicted"/>
<dbReference type="PANTHER" id="PTHR46401">
    <property type="entry name" value="GLYCOSYLTRANSFERASE WBBK-RELATED"/>
    <property type="match status" value="1"/>
</dbReference>
<dbReference type="RefSeq" id="WP_283739055.1">
    <property type="nucleotide sequence ID" value="NZ_JASJEV010000001.1"/>
</dbReference>